<evidence type="ECO:0000313" key="3">
    <source>
        <dbReference type="Proteomes" id="UP000054007"/>
    </source>
</evidence>
<proteinExistence type="predicted"/>
<dbReference type="Proteomes" id="UP000054007">
    <property type="component" value="Unassembled WGS sequence"/>
</dbReference>
<evidence type="ECO:0000313" key="2">
    <source>
        <dbReference type="EMBL" id="KIY72467.1"/>
    </source>
</evidence>
<feature type="transmembrane region" description="Helical" evidence="1">
    <location>
        <begin position="70"/>
        <end position="89"/>
    </location>
</feature>
<reference evidence="2 3" key="1">
    <citation type="journal article" date="2015" name="Fungal Genet. Biol.">
        <title>Evolution of novel wood decay mechanisms in Agaricales revealed by the genome sequences of Fistulina hepatica and Cylindrobasidium torrendii.</title>
        <authorList>
            <person name="Floudas D."/>
            <person name="Held B.W."/>
            <person name="Riley R."/>
            <person name="Nagy L.G."/>
            <person name="Koehler G."/>
            <person name="Ransdell A.S."/>
            <person name="Younus H."/>
            <person name="Chow J."/>
            <person name="Chiniquy J."/>
            <person name="Lipzen A."/>
            <person name="Tritt A."/>
            <person name="Sun H."/>
            <person name="Haridas S."/>
            <person name="LaButti K."/>
            <person name="Ohm R.A."/>
            <person name="Kues U."/>
            <person name="Blanchette R.A."/>
            <person name="Grigoriev I.V."/>
            <person name="Minto R.E."/>
            <person name="Hibbett D.S."/>
        </authorList>
    </citation>
    <scope>NUCLEOTIDE SEQUENCE [LARGE SCALE GENOMIC DNA]</scope>
    <source>
        <strain evidence="2 3">FP15055 ss-10</strain>
    </source>
</reference>
<dbReference type="AlphaFoldDB" id="A0A0D7BPV9"/>
<evidence type="ECO:0000256" key="1">
    <source>
        <dbReference type="SAM" id="Phobius"/>
    </source>
</evidence>
<feature type="transmembrane region" description="Helical" evidence="1">
    <location>
        <begin position="230"/>
        <end position="249"/>
    </location>
</feature>
<sequence>MQSLRAFRSATRIVKRQPLNNGRPLLVARFLQQDAPKKAATMSTPLLASNRPSLNFSRIYTTKSGRWRKTFLVAVGALVVACIAHRATFKQRMAVRIRMANTTVKTCYHVDRHNYQRTDFNDYISTLAYYRLLILVMEWPHRQKWMQVTEAREVLVAEDFASHQGEFDAIFAELALLPDSPKRQKFHRKMRGACRDIHSYLYDYQLEDQDSGLVDVFHIPLEEMSMDNKMAIMGLGIACHILLGTSWWYRPGRSYSASKAL</sequence>
<name>A0A0D7BPV9_9AGAR</name>
<protein>
    <submittedName>
        <fullName evidence="2">Uncharacterized protein</fullName>
    </submittedName>
</protein>
<keyword evidence="1" id="KW-0812">Transmembrane</keyword>
<keyword evidence="1" id="KW-0472">Membrane</keyword>
<dbReference type="OrthoDB" id="10367797at2759"/>
<gene>
    <name evidence="2" type="ORF">CYLTODRAFT_449826</name>
</gene>
<keyword evidence="1" id="KW-1133">Transmembrane helix</keyword>
<accession>A0A0D7BPV9</accession>
<dbReference type="EMBL" id="KN880443">
    <property type="protein sequence ID" value="KIY72467.1"/>
    <property type="molecule type" value="Genomic_DNA"/>
</dbReference>
<organism evidence="2 3">
    <name type="scientific">Cylindrobasidium torrendii FP15055 ss-10</name>
    <dbReference type="NCBI Taxonomy" id="1314674"/>
    <lineage>
        <taxon>Eukaryota</taxon>
        <taxon>Fungi</taxon>
        <taxon>Dikarya</taxon>
        <taxon>Basidiomycota</taxon>
        <taxon>Agaricomycotina</taxon>
        <taxon>Agaricomycetes</taxon>
        <taxon>Agaricomycetidae</taxon>
        <taxon>Agaricales</taxon>
        <taxon>Marasmiineae</taxon>
        <taxon>Physalacriaceae</taxon>
        <taxon>Cylindrobasidium</taxon>
    </lineage>
</organism>
<keyword evidence="3" id="KW-1185">Reference proteome</keyword>